<dbReference type="InterPro" id="IPR045087">
    <property type="entry name" value="Cu-oxidase_fam"/>
</dbReference>
<dbReference type="CDD" id="cd13849">
    <property type="entry name" value="CuRO_1_LCC_plant"/>
    <property type="match status" value="1"/>
</dbReference>
<dbReference type="GO" id="GO:0005507">
    <property type="term" value="F:copper ion binding"/>
    <property type="evidence" value="ECO:0007669"/>
    <property type="project" value="InterPro"/>
</dbReference>
<dbReference type="GO" id="GO:0005576">
    <property type="term" value="C:extracellular region"/>
    <property type="evidence" value="ECO:0007669"/>
    <property type="project" value="UniProtKB-SubCell"/>
</dbReference>
<dbReference type="InterPro" id="IPR002355">
    <property type="entry name" value="Cu_oxidase_Cu_BS"/>
</dbReference>
<keyword evidence="6" id="KW-0560">Oxidoreductase</keyword>
<keyword evidence="3" id="KW-0964">Secreted</keyword>
<evidence type="ECO:0000256" key="8">
    <source>
        <dbReference type="SAM" id="SignalP"/>
    </source>
</evidence>
<dbReference type="Pfam" id="PF07731">
    <property type="entry name" value="Cu-oxidase_2"/>
    <property type="match status" value="1"/>
</dbReference>
<feature type="chain" id="PRO_5038383735" description="Plastocyanin-like domain-containing protein" evidence="8">
    <location>
        <begin position="23"/>
        <end position="277"/>
    </location>
</feature>
<evidence type="ECO:0000313" key="11">
    <source>
        <dbReference type="EMBL" id="KAJ0959670.1"/>
    </source>
</evidence>
<keyword evidence="12" id="KW-1185">Reference proteome</keyword>
<name>A0A9D5H128_9LILI</name>
<dbReference type="OrthoDB" id="2121828at2759"/>
<protein>
    <recommendedName>
        <fullName evidence="13">Plastocyanin-like domain-containing protein</fullName>
    </recommendedName>
</protein>
<dbReference type="AlphaFoldDB" id="A0A9D5H128"/>
<evidence type="ECO:0000256" key="4">
    <source>
        <dbReference type="ARBA" id="ARBA00022723"/>
    </source>
</evidence>
<evidence type="ECO:0000256" key="1">
    <source>
        <dbReference type="ARBA" id="ARBA00004613"/>
    </source>
</evidence>
<dbReference type="InterPro" id="IPR033138">
    <property type="entry name" value="Cu_oxidase_CS"/>
</dbReference>
<evidence type="ECO:0000313" key="12">
    <source>
        <dbReference type="Proteomes" id="UP001085076"/>
    </source>
</evidence>
<evidence type="ECO:0008006" key="13">
    <source>
        <dbReference type="Google" id="ProtNLM"/>
    </source>
</evidence>
<feature type="domain" description="Plastocyanin-like" evidence="9">
    <location>
        <begin position="194"/>
        <end position="260"/>
    </location>
</feature>
<dbReference type="Gene3D" id="2.60.40.420">
    <property type="entry name" value="Cupredoxins - blue copper proteins"/>
    <property type="match status" value="2"/>
</dbReference>
<comment type="caution">
    <text evidence="11">The sequence shown here is derived from an EMBL/GenBank/DDBJ whole genome shotgun (WGS) entry which is preliminary data.</text>
</comment>
<dbReference type="InterPro" id="IPR008972">
    <property type="entry name" value="Cupredoxin"/>
</dbReference>
<sequence length="277" mass="31139">MSSCLIVRLSLLLSFYTSYALAASHTTKHWPRGASTRFYEFKVQKTYVTKLCNRKEIITINGMFPGPVVYAQEDDRVIVKVTNETPHNATIHWHGVRQRLSCWADGPSYITQCPIQAGQTFTYEFTLSQQKGTLLWHAHVNLASRHCAWRYCEYWHKNVLKIEKQVLASGGGPPIADAYLINGHPDLSTTALAMFYVVGSGTGNYNPLTAKLNLVDPSYLNNSLVFLWVDGLLSGVWFMHCHLEIHTSWGLSMAFLVKNGKGPLETLPHPPSDLPKC</sequence>
<evidence type="ECO:0000259" key="9">
    <source>
        <dbReference type="Pfam" id="PF07731"/>
    </source>
</evidence>
<dbReference type="PANTHER" id="PTHR11709:SF324">
    <property type="entry name" value="LACCASE-6"/>
    <property type="match status" value="1"/>
</dbReference>
<keyword evidence="4" id="KW-0479">Metal-binding</keyword>
<reference evidence="11 12" key="1">
    <citation type="journal article" date="2022" name="Hortic Res">
        <title>The genome of Dioscorea zingiberensis sheds light on the biosynthesis, origin and evolution of the medicinally important diosgenin saponins.</title>
        <authorList>
            <person name="Li Y."/>
            <person name="Tan C."/>
            <person name="Li Z."/>
            <person name="Guo J."/>
            <person name="Li S."/>
            <person name="Chen X."/>
            <person name="Wang C."/>
            <person name="Dai X."/>
            <person name="Yang H."/>
            <person name="Song W."/>
            <person name="Hou L."/>
            <person name="Xu J."/>
            <person name="Tong Z."/>
            <person name="Xu A."/>
            <person name="Yuan X."/>
            <person name="Wang W."/>
            <person name="Yang Q."/>
            <person name="Chen L."/>
            <person name="Sun Z."/>
            <person name="Wang K."/>
            <person name="Pan B."/>
            <person name="Chen J."/>
            <person name="Bao Y."/>
            <person name="Liu F."/>
            <person name="Qi X."/>
            <person name="Gang D.R."/>
            <person name="Wen J."/>
            <person name="Li J."/>
        </authorList>
    </citation>
    <scope>NUCLEOTIDE SEQUENCE [LARGE SCALE GENOMIC DNA]</scope>
    <source>
        <strain evidence="11">Dzin_1.0</strain>
    </source>
</reference>
<feature type="domain" description="Plastocyanin-like" evidence="10">
    <location>
        <begin position="43"/>
        <end position="142"/>
    </location>
</feature>
<dbReference type="PANTHER" id="PTHR11709">
    <property type="entry name" value="MULTI-COPPER OXIDASE"/>
    <property type="match status" value="1"/>
</dbReference>
<comment type="subcellular location">
    <subcellularLocation>
        <location evidence="1">Secreted</location>
    </subcellularLocation>
</comment>
<evidence type="ECO:0000256" key="2">
    <source>
        <dbReference type="ARBA" id="ARBA00010609"/>
    </source>
</evidence>
<evidence type="ECO:0000256" key="3">
    <source>
        <dbReference type="ARBA" id="ARBA00022525"/>
    </source>
</evidence>
<dbReference type="SUPFAM" id="SSF49503">
    <property type="entry name" value="Cupredoxins"/>
    <property type="match status" value="2"/>
</dbReference>
<dbReference type="InterPro" id="IPR034288">
    <property type="entry name" value="CuRO_1_LCC"/>
</dbReference>
<keyword evidence="8" id="KW-0732">Signal</keyword>
<evidence type="ECO:0000259" key="10">
    <source>
        <dbReference type="Pfam" id="PF07732"/>
    </source>
</evidence>
<keyword evidence="7" id="KW-0186">Copper</keyword>
<dbReference type="InterPro" id="IPR011706">
    <property type="entry name" value="Cu-oxidase_C"/>
</dbReference>
<dbReference type="Pfam" id="PF07732">
    <property type="entry name" value="Cu-oxidase_3"/>
    <property type="match status" value="1"/>
</dbReference>
<feature type="signal peptide" evidence="8">
    <location>
        <begin position="1"/>
        <end position="22"/>
    </location>
</feature>
<gene>
    <name evidence="11" type="ORF">J5N97_000676</name>
</gene>
<evidence type="ECO:0000256" key="7">
    <source>
        <dbReference type="ARBA" id="ARBA00023008"/>
    </source>
</evidence>
<dbReference type="InterPro" id="IPR011707">
    <property type="entry name" value="Cu-oxidase-like_N"/>
</dbReference>
<dbReference type="PROSITE" id="PS00080">
    <property type="entry name" value="MULTICOPPER_OXIDASE2"/>
    <property type="match status" value="1"/>
</dbReference>
<accession>A0A9D5H128</accession>
<evidence type="ECO:0000256" key="6">
    <source>
        <dbReference type="ARBA" id="ARBA00023002"/>
    </source>
</evidence>
<dbReference type="EMBL" id="JAGGNH010000207">
    <property type="protein sequence ID" value="KAJ0959670.1"/>
    <property type="molecule type" value="Genomic_DNA"/>
</dbReference>
<comment type="similarity">
    <text evidence="2">Belongs to the multicopper oxidase family.</text>
</comment>
<keyword evidence="5" id="KW-0677">Repeat</keyword>
<evidence type="ECO:0000256" key="5">
    <source>
        <dbReference type="ARBA" id="ARBA00022737"/>
    </source>
</evidence>
<dbReference type="PROSITE" id="PS00079">
    <property type="entry name" value="MULTICOPPER_OXIDASE1"/>
    <property type="match status" value="1"/>
</dbReference>
<dbReference type="Proteomes" id="UP001085076">
    <property type="component" value="Unassembled WGS sequence"/>
</dbReference>
<dbReference type="GO" id="GO:0016491">
    <property type="term" value="F:oxidoreductase activity"/>
    <property type="evidence" value="ECO:0007669"/>
    <property type="project" value="UniProtKB-KW"/>
</dbReference>
<organism evidence="11 12">
    <name type="scientific">Dioscorea zingiberensis</name>
    <dbReference type="NCBI Taxonomy" id="325984"/>
    <lineage>
        <taxon>Eukaryota</taxon>
        <taxon>Viridiplantae</taxon>
        <taxon>Streptophyta</taxon>
        <taxon>Embryophyta</taxon>
        <taxon>Tracheophyta</taxon>
        <taxon>Spermatophyta</taxon>
        <taxon>Magnoliopsida</taxon>
        <taxon>Liliopsida</taxon>
        <taxon>Dioscoreales</taxon>
        <taxon>Dioscoreaceae</taxon>
        <taxon>Dioscorea</taxon>
    </lineage>
</organism>
<proteinExistence type="inferred from homology"/>